<protein>
    <submittedName>
        <fullName evidence="1">Uncharacterized protein</fullName>
    </submittedName>
</protein>
<comment type="caution">
    <text evidence="1">The sequence shown here is derived from an EMBL/GenBank/DDBJ whole genome shotgun (WGS) entry which is preliminary data.</text>
</comment>
<dbReference type="EMBL" id="JAWPEI010000013">
    <property type="protein sequence ID" value="KAK4707480.1"/>
    <property type="molecule type" value="Genomic_DNA"/>
</dbReference>
<gene>
    <name evidence="1" type="ORF">R3W88_032972</name>
</gene>
<sequence>MSRKTSSSTNSIMPSGMDVNYLIKNIENYCFGSKNVPIHIFILKMLLMISLQLATS</sequence>
<organism evidence="1 2">
    <name type="scientific">Solanum pinnatisectum</name>
    <name type="common">tansyleaf nightshade</name>
    <dbReference type="NCBI Taxonomy" id="50273"/>
    <lineage>
        <taxon>Eukaryota</taxon>
        <taxon>Viridiplantae</taxon>
        <taxon>Streptophyta</taxon>
        <taxon>Embryophyta</taxon>
        <taxon>Tracheophyta</taxon>
        <taxon>Spermatophyta</taxon>
        <taxon>Magnoliopsida</taxon>
        <taxon>eudicotyledons</taxon>
        <taxon>Gunneridae</taxon>
        <taxon>Pentapetalae</taxon>
        <taxon>asterids</taxon>
        <taxon>lamiids</taxon>
        <taxon>Solanales</taxon>
        <taxon>Solanaceae</taxon>
        <taxon>Solanoideae</taxon>
        <taxon>Solaneae</taxon>
        <taxon>Solanum</taxon>
    </lineage>
</organism>
<evidence type="ECO:0000313" key="2">
    <source>
        <dbReference type="Proteomes" id="UP001311915"/>
    </source>
</evidence>
<evidence type="ECO:0000313" key="1">
    <source>
        <dbReference type="EMBL" id="KAK4707480.1"/>
    </source>
</evidence>
<keyword evidence="2" id="KW-1185">Reference proteome</keyword>
<accession>A0AAV9K4J5</accession>
<dbReference type="AlphaFoldDB" id="A0AAV9K4J5"/>
<proteinExistence type="predicted"/>
<reference evidence="1 2" key="1">
    <citation type="submission" date="2023-10" db="EMBL/GenBank/DDBJ databases">
        <title>Genome-Wide Identification Analysis in wild type Solanum Pinnatisectum Reveals Some Genes Defensing Phytophthora Infestans.</title>
        <authorList>
            <person name="Sun C."/>
        </authorList>
    </citation>
    <scope>NUCLEOTIDE SEQUENCE [LARGE SCALE GENOMIC DNA]</scope>
    <source>
        <strain evidence="1">LQN</strain>
        <tissue evidence="1">Leaf</tissue>
    </source>
</reference>
<dbReference type="Proteomes" id="UP001311915">
    <property type="component" value="Unassembled WGS sequence"/>
</dbReference>
<name>A0AAV9K4J5_9SOLN</name>